<evidence type="ECO:0000256" key="2">
    <source>
        <dbReference type="ARBA" id="ARBA00006379"/>
    </source>
</evidence>
<dbReference type="GO" id="GO:0005634">
    <property type="term" value="C:nucleus"/>
    <property type="evidence" value="ECO:0007669"/>
    <property type="project" value="UniProtKB-SubCell"/>
</dbReference>
<evidence type="ECO:0000256" key="10">
    <source>
        <dbReference type="ARBA" id="ARBA00065771"/>
    </source>
</evidence>
<keyword evidence="11" id="KW-0539">Nucleus</keyword>
<keyword evidence="9 11" id="KW-0137">Centromere</keyword>
<dbReference type="PANTHER" id="PTHR14281:SF0">
    <property type="entry name" value="KINETOCHORE PROTEIN SPC25"/>
    <property type="match status" value="1"/>
</dbReference>
<evidence type="ECO:0000259" key="13">
    <source>
        <dbReference type="Pfam" id="PF08234"/>
    </source>
</evidence>
<keyword evidence="11" id="KW-0995">Kinetochore</keyword>
<proteinExistence type="inferred from homology"/>
<keyword evidence="7 12" id="KW-0175">Coiled coil</keyword>
<reference evidence="14 15" key="1">
    <citation type="journal article" date="2021" name="Elife">
        <title>Chloroplast acquisition without the gene transfer in kleptoplastic sea slugs, Plakobranchus ocellatus.</title>
        <authorList>
            <person name="Maeda T."/>
            <person name="Takahashi S."/>
            <person name="Yoshida T."/>
            <person name="Shimamura S."/>
            <person name="Takaki Y."/>
            <person name="Nagai Y."/>
            <person name="Toyoda A."/>
            <person name="Suzuki Y."/>
            <person name="Arimoto A."/>
            <person name="Ishii H."/>
            <person name="Satoh N."/>
            <person name="Nishiyama T."/>
            <person name="Hasebe M."/>
            <person name="Maruyama T."/>
            <person name="Minagawa J."/>
            <person name="Obokata J."/>
            <person name="Shigenobu S."/>
        </authorList>
    </citation>
    <scope>NUCLEOTIDE SEQUENCE [LARGE SCALE GENOMIC DNA]</scope>
</reference>
<evidence type="ECO:0000256" key="8">
    <source>
        <dbReference type="ARBA" id="ARBA00023306"/>
    </source>
</evidence>
<dbReference type="GO" id="GO:0007059">
    <property type="term" value="P:chromosome segregation"/>
    <property type="evidence" value="ECO:0007669"/>
    <property type="project" value="InterPro"/>
</dbReference>
<evidence type="ECO:0000313" key="15">
    <source>
        <dbReference type="Proteomes" id="UP000735302"/>
    </source>
</evidence>
<evidence type="ECO:0000256" key="4">
    <source>
        <dbReference type="ARBA" id="ARBA00022454"/>
    </source>
</evidence>
<keyword evidence="6 11" id="KW-0498">Mitosis</keyword>
<evidence type="ECO:0000256" key="7">
    <source>
        <dbReference type="ARBA" id="ARBA00023054"/>
    </source>
</evidence>
<evidence type="ECO:0000256" key="6">
    <source>
        <dbReference type="ARBA" id="ARBA00022776"/>
    </source>
</evidence>
<dbReference type="GO" id="GO:0051301">
    <property type="term" value="P:cell division"/>
    <property type="evidence" value="ECO:0007669"/>
    <property type="project" value="UniProtKB-UniRule"/>
</dbReference>
<name>A0AAV4DCL9_9GAST</name>
<dbReference type="Pfam" id="PF08234">
    <property type="entry name" value="Spindle_Spc25"/>
    <property type="match status" value="1"/>
</dbReference>
<feature type="coiled-coil region" evidence="12">
    <location>
        <begin position="74"/>
        <end position="101"/>
    </location>
</feature>
<comment type="caution">
    <text evidence="14">The sequence shown here is derived from an EMBL/GenBank/DDBJ whole genome shotgun (WGS) entry which is preliminary data.</text>
</comment>
<evidence type="ECO:0000256" key="11">
    <source>
        <dbReference type="RuleBase" id="RU367150"/>
    </source>
</evidence>
<dbReference type="Proteomes" id="UP000735302">
    <property type="component" value="Unassembled WGS sequence"/>
</dbReference>
<comment type="subunit">
    <text evidence="10">Component of the NDC80 complex, which is composed of ndc80, cdca1, spbc24 and spbc25. The NDC80 complex interacts with mis12 and zwint.</text>
</comment>
<evidence type="ECO:0000256" key="12">
    <source>
        <dbReference type="SAM" id="Coils"/>
    </source>
</evidence>
<keyword evidence="5 11" id="KW-0132">Cell division</keyword>
<gene>
    <name evidence="14" type="ORF">PoB_006847200</name>
</gene>
<evidence type="ECO:0000256" key="1">
    <source>
        <dbReference type="ARBA" id="ARBA00004584"/>
    </source>
</evidence>
<dbReference type="AlphaFoldDB" id="A0AAV4DCL9"/>
<protein>
    <recommendedName>
        <fullName evidence="3 11">Kinetochore protein SPC25</fullName>
    </recommendedName>
</protein>
<comment type="similarity">
    <text evidence="2 11">Belongs to the SPC25 family.</text>
</comment>
<dbReference type="GO" id="GO:0031262">
    <property type="term" value="C:Ndc80 complex"/>
    <property type="evidence" value="ECO:0007669"/>
    <property type="project" value="InterPro"/>
</dbReference>
<comment type="subcellular location">
    <subcellularLocation>
        <location evidence="1">Chromosome</location>
        <location evidence="1">Centromere</location>
    </subcellularLocation>
    <subcellularLocation>
        <location evidence="11">Nucleus</location>
    </subcellularLocation>
    <subcellularLocation>
        <location evidence="11">Chromosome</location>
        <location evidence="11">Centromere</location>
        <location evidence="11">Kinetochore</location>
    </subcellularLocation>
</comment>
<dbReference type="PANTHER" id="PTHR14281">
    <property type="entry name" value="KINETOCHORE PROTEIN SPC25-RELATED"/>
    <property type="match status" value="1"/>
</dbReference>
<sequence>MEALLERLHQSQDKIGKTLSELPLILKDKKKEDSIDVYQKKVQKYETACESRAKQQELENVSNQQQVKQRQCEAELLQVKKEAETKLISSLQEELSHLQDEQATFKKGPPPNSSEEKAKQLEAEETLFKQFMATEIEKVQGGWLQVVFTQIDPDKPSSKFFFLFKLDERRKYVVGDCQPPVHDMEMLVKRLNHTNNLSQFVHSVRKRFKQAVDK</sequence>
<comment type="function">
    <text evidence="11">Acts as a component of the essential kinetochore-associated NDC80 complex, which is required for chromosome segregation and spindle checkpoint activity.</text>
</comment>
<keyword evidence="8 11" id="KW-0131">Cell cycle</keyword>
<evidence type="ECO:0000313" key="14">
    <source>
        <dbReference type="EMBL" id="GFO41967.1"/>
    </source>
</evidence>
<dbReference type="CDD" id="cd23784">
    <property type="entry name" value="RWD_Spc25"/>
    <property type="match status" value="1"/>
</dbReference>
<organism evidence="14 15">
    <name type="scientific">Plakobranchus ocellatus</name>
    <dbReference type="NCBI Taxonomy" id="259542"/>
    <lineage>
        <taxon>Eukaryota</taxon>
        <taxon>Metazoa</taxon>
        <taxon>Spiralia</taxon>
        <taxon>Lophotrochozoa</taxon>
        <taxon>Mollusca</taxon>
        <taxon>Gastropoda</taxon>
        <taxon>Heterobranchia</taxon>
        <taxon>Euthyneura</taxon>
        <taxon>Panpulmonata</taxon>
        <taxon>Sacoglossa</taxon>
        <taxon>Placobranchoidea</taxon>
        <taxon>Plakobranchidae</taxon>
        <taxon>Plakobranchus</taxon>
    </lineage>
</organism>
<keyword evidence="15" id="KW-1185">Reference proteome</keyword>
<dbReference type="EMBL" id="BLXT01007741">
    <property type="protein sequence ID" value="GFO41967.1"/>
    <property type="molecule type" value="Genomic_DNA"/>
</dbReference>
<feature type="domain" description="Chromosome segregation protein Spc25 C-terminal" evidence="13">
    <location>
        <begin position="139"/>
        <end position="209"/>
    </location>
</feature>
<accession>A0AAV4DCL9</accession>
<evidence type="ECO:0000256" key="3">
    <source>
        <dbReference type="ARBA" id="ARBA00013692"/>
    </source>
</evidence>
<dbReference type="InterPro" id="IPR045143">
    <property type="entry name" value="Spc25"/>
</dbReference>
<evidence type="ECO:0000256" key="5">
    <source>
        <dbReference type="ARBA" id="ARBA00022618"/>
    </source>
</evidence>
<dbReference type="FunFam" id="3.30.457.50:FF:000001">
    <property type="entry name" value="Probable kinetochore protein spc25"/>
    <property type="match status" value="1"/>
</dbReference>
<dbReference type="InterPro" id="IPR013255">
    <property type="entry name" value="Spc25_C"/>
</dbReference>
<dbReference type="Gene3D" id="3.30.457.50">
    <property type="entry name" value="Chromosome segregation protein Spc25"/>
    <property type="match status" value="1"/>
</dbReference>
<keyword evidence="4 11" id="KW-0158">Chromosome</keyword>
<evidence type="ECO:0000256" key="9">
    <source>
        <dbReference type="ARBA" id="ARBA00023328"/>
    </source>
</evidence>